<comment type="similarity">
    <text evidence="1">Belongs to the beta type-B retroviral polymerase family. HERV class-II K(HML-2) pol subfamily.</text>
</comment>
<accession>A0A498N6J6</accession>
<dbReference type="GO" id="GO:0004523">
    <property type="term" value="F:RNA-DNA hybrid ribonuclease activity"/>
    <property type="evidence" value="ECO:0007669"/>
    <property type="project" value="UniProtKB-EC"/>
</dbReference>
<dbReference type="Pfam" id="PF00078">
    <property type="entry name" value="RVT_1"/>
    <property type="match status" value="1"/>
</dbReference>
<dbReference type="Gene3D" id="3.10.10.10">
    <property type="entry name" value="HIV Type 1 Reverse Transcriptase, subunit A, domain 1"/>
    <property type="match status" value="1"/>
</dbReference>
<dbReference type="PANTHER" id="PTHR37984">
    <property type="entry name" value="PROTEIN CBG26694"/>
    <property type="match status" value="1"/>
</dbReference>
<evidence type="ECO:0000259" key="3">
    <source>
        <dbReference type="PROSITE" id="PS50878"/>
    </source>
</evidence>
<gene>
    <name evidence="4" type="ORF">ROHU_019842</name>
</gene>
<evidence type="ECO:0000313" key="5">
    <source>
        <dbReference type="Proteomes" id="UP000290572"/>
    </source>
</evidence>
<evidence type="ECO:0000313" key="4">
    <source>
        <dbReference type="EMBL" id="RXN27833.1"/>
    </source>
</evidence>
<dbReference type="InterPro" id="IPR050951">
    <property type="entry name" value="Retrovirus_Pol_polyprotein"/>
</dbReference>
<protein>
    <recommendedName>
        <fullName evidence="2">ribonuclease H</fullName>
        <ecNumber evidence="2">3.1.26.4</ecNumber>
    </recommendedName>
</protein>
<dbReference type="InterPro" id="IPR043128">
    <property type="entry name" value="Rev_trsase/Diguanyl_cyclase"/>
</dbReference>
<name>A0A498N6J6_LABRO</name>
<keyword evidence="5" id="KW-1185">Reference proteome</keyword>
<proteinExistence type="inferred from homology"/>
<reference evidence="4 5" key="1">
    <citation type="submission" date="2018-03" db="EMBL/GenBank/DDBJ databases">
        <title>Draft genome sequence of Rohu Carp (Labeo rohita).</title>
        <authorList>
            <person name="Das P."/>
            <person name="Kushwaha B."/>
            <person name="Joshi C.G."/>
            <person name="Kumar D."/>
            <person name="Nagpure N.S."/>
            <person name="Sahoo L."/>
            <person name="Das S.P."/>
            <person name="Bit A."/>
            <person name="Patnaik S."/>
            <person name="Meher P.K."/>
            <person name="Jayasankar P."/>
            <person name="Koringa P.G."/>
            <person name="Patel N.V."/>
            <person name="Hinsu A.T."/>
            <person name="Kumar R."/>
            <person name="Pandey M."/>
            <person name="Agarwal S."/>
            <person name="Srivastava S."/>
            <person name="Singh M."/>
            <person name="Iquebal M.A."/>
            <person name="Jaiswal S."/>
            <person name="Angadi U.B."/>
            <person name="Kumar N."/>
            <person name="Raza M."/>
            <person name="Shah T.M."/>
            <person name="Rai A."/>
            <person name="Jena J.K."/>
        </authorList>
    </citation>
    <scope>NUCLEOTIDE SEQUENCE [LARGE SCALE GENOMIC DNA]</scope>
    <source>
        <strain evidence="4">DASCIFA01</strain>
        <tissue evidence="4">Testis</tissue>
    </source>
</reference>
<dbReference type="PANTHER" id="PTHR37984:SF12">
    <property type="entry name" value="RIBONUCLEASE H"/>
    <property type="match status" value="1"/>
</dbReference>
<sequence length="317" mass="35411">MHADSGVLKQWSQATLEVKGRIFVEVLFKGTQNTLPLFVIGGQGTSLLGRDWFDALGISVEGVHRVQFQAMEEILTEYAEVFQDIGVCRMPSISIDIDSTVTPRFFKARPVPFALRPQLDEELDKLVAQGIFEPVRHAKWATPIVAVAKKDGGLRICGDYRCTVNTAVKPDVYPIPTASDLFSKLAGGVVFTKLDLKQAYQQLPLDDEAADLLTINTHRGLFRARRLQFGVSTAVSIFQRFMDTLLAGIPGVQPYLDDILISGKTVEEHNARLRVVLKCFAEAGLRLKKRKVSLQRTKWNSWDLMARKSPFALPPEQ</sequence>
<dbReference type="Gene3D" id="3.30.70.270">
    <property type="match status" value="1"/>
</dbReference>
<evidence type="ECO:0000256" key="2">
    <source>
        <dbReference type="ARBA" id="ARBA00012180"/>
    </source>
</evidence>
<dbReference type="CDD" id="cd01647">
    <property type="entry name" value="RT_LTR"/>
    <property type="match status" value="1"/>
</dbReference>
<dbReference type="SUPFAM" id="SSF56672">
    <property type="entry name" value="DNA/RNA polymerases"/>
    <property type="match status" value="1"/>
</dbReference>
<evidence type="ECO:0000256" key="1">
    <source>
        <dbReference type="ARBA" id="ARBA00010879"/>
    </source>
</evidence>
<dbReference type="AlphaFoldDB" id="A0A498N6J6"/>
<dbReference type="EC" id="3.1.26.4" evidence="2"/>
<feature type="domain" description="Reverse transcriptase" evidence="3">
    <location>
        <begin position="128"/>
        <end position="317"/>
    </location>
</feature>
<dbReference type="InterPro" id="IPR043502">
    <property type="entry name" value="DNA/RNA_pol_sf"/>
</dbReference>
<dbReference type="Proteomes" id="UP000290572">
    <property type="component" value="Unassembled WGS sequence"/>
</dbReference>
<comment type="caution">
    <text evidence="4">The sequence shown here is derived from an EMBL/GenBank/DDBJ whole genome shotgun (WGS) entry which is preliminary data.</text>
</comment>
<dbReference type="InterPro" id="IPR000477">
    <property type="entry name" value="RT_dom"/>
</dbReference>
<organism evidence="4 5">
    <name type="scientific">Labeo rohita</name>
    <name type="common">Indian major carp</name>
    <name type="synonym">Cyprinus rohita</name>
    <dbReference type="NCBI Taxonomy" id="84645"/>
    <lineage>
        <taxon>Eukaryota</taxon>
        <taxon>Metazoa</taxon>
        <taxon>Chordata</taxon>
        <taxon>Craniata</taxon>
        <taxon>Vertebrata</taxon>
        <taxon>Euteleostomi</taxon>
        <taxon>Actinopterygii</taxon>
        <taxon>Neopterygii</taxon>
        <taxon>Teleostei</taxon>
        <taxon>Ostariophysi</taxon>
        <taxon>Cypriniformes</taxon>
        <taxon>Cyprinidae</taxon>
        <taxon>Labeoninae</taxon>
        <taxon>Labeonini</taxon>
        <taxon>Labeo</taxon>
    </lineage>
</organism>
<dbReference type="STRING" id="84645.A0A498N6J6"/>
<dbReference type="EMBL" id="QBIY01011962">
    <property type="protein sequence ID" value="RXN27833.1"/>
    <property type="molecule type" value="Genomic_DNA"/>
</dbReference>
<dbReference type="PROSITE" id="PS50878">
    <property type="entry name" value="RT_POL"/>
    <property type="match status" value="1"/>
</dbReference>